<feature type="transmembrane region" description="Helical" evidence="11">
    <location>
        <begin position="45"/>
        <end position="68"/>
    </location>
</feature>
<evidence type="ECO:0000256" key="5">
    <source>
        <dbReference type="ARBA" id="ARBA00022989"/>
    </source>
</evidence>
<feature type="region of interest" description="Disordered" evidence="10">
    <location>
        <begin position="124"/>
        <end position="205"/>
    </location>
</feature>
<evidence type="ECO:0000256" key="2">
    <source>
        <dbReference type="ARBA" id="ARBA00016711"/>
    </source>
</evidence>
<accession>A0A0P7V3X9</accession>
<evidence type="ECO:0000256" key="9">
    <source>
        <dbReference type="ARBA" id="ARBA00046074"/>
    </source>
</evidence>
<organism evidence="13 14">
    <name type="scientific">Scleropages formosus</name>
    <name type="common">Asian bonytongue</name>
    <name type="synonym">Osteoglossum formosum</name>
    <dbReference type="NCBI Taxonomy" id="113540"/>
    <lineage>
        <taxon>Eukaryota</taxon>
        <taxon>Metazoa</taxon>
        <taxon>Chordata</taxon>
        <taxon>Craniata</taxon>
        <taxon>Vertebrata</taxon>
        <taxon>Euteleostomi</taxon>
        <taxon>Actinopterygii</taxon>
        <taxon>Neopterygii</taxon>
        <taxon>Teleostei</taxon>
        <taxon>Osteoglossocephala</taxon>
        <taxon>Osteoglossomorpha</taxon>
        <taxon>Osteoglossiformes</taxon>
        <taxon>Osteoglossidae</taxon>
        <taxon>Scleropages</taxon>
    </lineage>
</organism>
<feature type="domain" description="Aspartyl beta-hydroxylase/Triadin" evidence="12">
    <location>
        <begin position="42"/>
        <end position="77"/>
    </location>
</feature>
<protein>
    <recommendedName>
        <fullName evidence="2">Triadin</fullName>
    </recommendedName>
</protein>
<dbReference type="AlphaFoldDB" id="A0A0P7V3X9"/>
<dbReference type="InterPro" id="IPR007943">
    <property type="entry name" value="Asp-B-hydro/Triadin_dom"/>
</dbReference>
<comment type="function">
    <text evidence="9">Contributes to the regulation of lumenal Ca2+ release via the sarcoplasmic reticulum calcium release channels RYR1 and RYR2, a key step in triggering skeletal and heart muscle contraction. Required for normal organization of the triad junction, where T-tubules and the sarcoplasmic reticulum terminal cisternae are in close contact. Required for normal skeletal muscle strength. Plays a role in excitation-contraction coupling in the heart and in regulating the rate of heart beats.</text>
</comment>
<dbReference type="InterPro" id="IPR010798">
    <property type="entry name" value="Triadin"/>
</dbReference>
<keyword evidence="5 11" id="KW-1133">Transmembrane helix</keyword>
<sequence>MPGGGRTSSTTTVVDSKNGDVVSSPSRAPRKTVTDDLYATFSSPMAWILVLALIITWSAVAVIMFDLLDYKGLTGNIHDMGSDPMNTVNEAQESTDWVGMMLSFVSNLLSPEDDEGDLAHAVRKKDLEQAKETKERKLREEKREAHRDRRKVRTRREEEREKKAAKPEGRRERPRKEEKVAARAKIRAKPRAERPAKAEGKGTRVAMHTRPTMVLLSRCDHLEELSLMRLVMCLTFLSSANRSSSGLETGFI</sequence>
<keyword evidence="4 11" id="KW-0812">Transmembrane</keyword>
<keyword evidence="7" id="KW-1015">Disulfide bond</keyword>
<evidence type="ECO:0000256" key="6">
    <source>
        <dbReference type="ARBA" id="ARBA00023136"/>
    </source>
</evidence>
<feature type="region of interest" description="Disordered" evidence="10">
    <location>
        <begin position="1"/>
        <end position="29"/>
    </location>
</feature>
<dbReference type="Proteomes" id="UP000034805">
    <property type="component" value="Unassembled WGS sequence"/>
</dbReference>
<feature type="compositionally biased region" description="Basic and acidic residues" evidence="10">
    <location>
        <begin position="190"/>
        <end position="202"/>
    </location>
</feature>
<name>A0A0P7V3X9_SCLFO</name>
<dbReference type="PANTHER" id="PTHR14106">
    <property type="entry name" value="TRIADIN"/>
    <property type="match status" value="1"/>
</dbReference>
<feature type="non-terminal residue" evidence="13">
    <location>
        <position position="252"/>
    </location>
</feature>
<dbReference type="Pfam" id="PF05279">
    <property type="entry name" value="Asp-B-Hydro_N"/>
    <property type="match status" value="1"/>
</dbReference>
<proteinExistence type="predicted"/>
<evidence type="ECO:0000256" key="7">
    <source>
        <dbReference type="ARBA" id="ARBA00023157"/>
    </source>
</evidence>
<dbReference type="STRING" id="113540.ENSSFOP00015058215"/>
<dbReference type="GO" id="GO:0005102">
    <property type="term" value="F:signaling receptor binding"/>
    <property type="evidence" value="ECO:0007669"/>
    <property type="project" value="InterPro"/>
</dbReference>
<evidence type="ECO:0000313" key="14">
    <source>
        <dbReference type="Proteomes" id="UP000034805"/>
    </source>
</evidence>
<keyword evidence="8" id="KW-0325">Glycoprotein</keyword>
<evidence type="ECO:0000256" key="8">
    <source>
        <dbReference type="ARBA" id="ARBA00023180"/>
    </source>
</evidence>
<dbReference type="PANTHER" id="PTHR14106:SF0">
    <property type="entry name" value="TRIADIN"/>
    <property type="match status" value="1"/>
</dbReference>
<dbReference type="GO" id="GO:0051282">
    <property type="term" value="P:regulation of sequestering of calcium ion"/>
    <property type="evidence" value="ECO:0007669"/>
    <property type="project" value="UniProtKB-ARBA"/>
</dbReference>
<evidence type="ECO:0000256" key="11">
    <source>
        <dbReference type="SAM" id="Phobius"/>
    </source>
</evidence>
<evidence type="ECO:0000313" key="13">
    <source>
        <dbReference type="EMBL" id="KPP77010.1"/>
    </source>
</evidence>
<evidence type="ECO:0000256" key="1">
    <source>
        <dbReference type="ARBA" id="ARBA00004157"/>
    </source>
</evidence>
<dbReference type="GO" id="GO:0033017">
    <property type="term" value="C:sarcoplasmic reticulum membrane"/>
    <property type="evidence" value="ECO:0007669"/>
    <property type="project" value="UniProtKB-SubCell"/>
</dbReference>
<evidence type="ECO:0000256" key="4">
    <source>
        <dbReference type="ARBA" id="ARBA00022692"/>
    </source>
</evidence>
<dbReference type="EMBL" id="JARO02000921">
    <property type="protein sequence ID" value="KPP77010.1"/>
    <property type="molecule type" value="Genomic_DNA"/>
</dbReference>
<reference evidence="13 14" key="1">
    <citation type="submission" date="2015-08" db="EMBL/GenBank/DDBJ databases">
        <title>The genome of the Asian arowana (Scleropages formosus).</title>
        <authorList>
            <person name="Tan M.H."/>
            <person name="Gan H.M."/>
            <person name="Croft L.J."/>
            <person name="Austin C.M."/>
        </authorList>
    </citation>
    <scope>NUCLEOTIDE SEQUENCE [LARGE SCALE GENOMIC DNA]</scope>
    <source>
        <strain evidence="13">Aro1</strain>
    </source>
</reference>
<evidence type="ECO:0000256" key="10">
    <source>
        <dbReference type="SAM" id="MobiDB-lite"/>
    </source>
</evidence>
<comment type="subcellular location">
    <subcellularLocation>
        <location evidence="1">Sarcoplasmic reticulum membrane</location>
        <topology evidence="1">Single-pass type II membrane protein</topology>
    </subcellularLocation>
</comment>
<comment type="caution">
    <text evidence="13">The sequence shown here is derived from an EMBL/GenBank/DDBJ whole genome shotgun (WGS) entry which is preliminary data.</text>
</comment>
<keyword evidence="6 11" id="KW-0472">Membrane</keyword>
<gene>
    <name evidence="13" type="ORF">Z043_103599</name>
</gene>
<keyword evidence="3" id="KW-0597">Phosphoprotein</keyword>
<feature type="compositionally biased region" description="Basic and acidic residues" evidence="10">
    <location>
        <begin position="124"/>
        <end position="147"/>
    </location>
</feature>
<evidence type="ECO:0000259" key="12">
    <source>
        <dbReference type="Pfam" id="PF05279"/>
    </source>
</evidence>
<feature type="compositionally biased region" description="Basic and acidic residues" evidence="10">
    <location>
        <begin position="155"/>
        <end position="181"/>
    </location>
</feature>
<evidence type="ECO:0000256" key="3">
    <source>
        <dbReference type="ARBA" id="ARBA00022553"/>
    </source>
</evidence>